<reference evidence="16 17" key="1">
    <citation type="submission" date="2015-01" db="EMBL/GenBank/DDBJ databases">
        <title>Genome sequencing of Jeotgalibacillus soli.</title>
        <authorList>
            <person name="Goh K.M."/>
            <person name="Chan K.-G."/>
            <person name="Yaakop A.S."/>
            <person name="Ee R."/>
            <person name="Gan H.M."/>
            <person name="Chan C.S."/>
        </authorList>
    </citation>
    <scope>NUCLEOTIDE SEQUENCE [LARGE SCALE GENOMIC DNA]</scope>
    <source>
        <strain evidence="16 17">P9</strain>
    </source>
</reference>
<dbReference type="OrthoDB" id="9814580at2"/>
<dbReference type="FunFam" id="3.40.50.11030:FF:000001">
    <property type="entry name" value="Threonylcarbamoyl-AMP synthase"/>
    <property type="match status" value="1"/>
</dbReference>
<keyword evidence="17" id="KW-1185">Reference proteome</keyword>
<dbReference type="Pfam" id="PF01300">
    <property type="entry name" value="Sua5_yciO_yrdC"/>
    <property type="match status" value="1"/>
</dbReference>
<evidence type="ECO:0000256" key="14">
    <source>
        <dbReference type="PIRSR" id="PIRSR004930-1"/>
    </source>
</evidence>
<evidence type="ECO:0000256" key="11">
    <source>
        <dbReference type="ARBA" id="ARBA00029774"/>
    </source>
</evidence>
<dbReference type="PROSITE" id="PS51163">
    <property type="entry name" value="YRDC"/>
    <property type="match status" value="1"/>
</dbReference>
<evidence type="ECO:0000256" key="12">
    <source>
        <dbReference type="ARBA" id="ARBA00048366"/>
    </source>
</evidence>
<evidence type="ECO:0000256" key="6">
    <source>
        <dbReference type="ARBA" id="ARBA00022679"/>
    </source>
</evidence>
<dbReference type="AlphaFoldDB" id="A0A0C2VZD9"/>
<feature type="binding site" evidence="14">
    <location>
        <position position="63"/>
    </location>
    <ligand>
        <name>ATP</name>
        <dbReference type="ChEBI" id="CHEBI:30616"/>
    </ligand>
</feature>
<dbReference type="Gene3D" id="3.40.50.11030">
    <property type="entry name" value="Threonylcarbamoyl-AMP synthase, C-terminal domain"/>
    <property type="match status" value="1"/>
</dbReference>
<comment type="function">
    <text evidence="13">Required for the formation of a threonylcarbamoyl group on adenosine at position 37 (t(6)A37) in tRNAs that read codons beginning with adenine.</text>
</comment>
<comment type="caution">
    <text evidence="16">The sequence shown here is derived from an EMBL/GenBank/DDBJ whole genome shotgun (WGS) entry which is preliminary data.</text>
</comment>
<dbReference type="RefSeq" id="WP_041086978.1">
    <property type="nucleotide sequence ID" value="NZ_JXRP01000009.1"/>
</dbReference>
<feature type="binding site" evidence="14">
    <location>
        <position position="72"/>
    </location>
    <ligand>
        <name>L-threonine</name>
        <dbReference type="ChEBI" id="CHEBI:57926"/>
    </ligand>
</feature>
<dbReference type="PIRSF" id="PIRSF004930">
    <property type="entry name" value="Tln_factor_SUA5"/>
    <property type="match status" value="1"/>
</dbReference>
<feature type="binding site" evidence="14">
    <location>
        <position position="67"/>
    </location>
    <ligand>
        <name>ATP</name>
        <dbReference type="ChEBI" id="CHEBI:30616"/>
    </ligand>
</feature>
<feature type="binding site" evidence="14">
    <location>
        <position position="187"/>
    </location>
    <ligand>
        <name>L-threonine</name>
        <dbReference type="ChEBI" id="CHEBI:57926"/>
    </ligand>
</feature>
<comment type="subcellular location">
    <subcellularLocation>
        <location evidence="1 13">Cytoplasm</location>
    </subcellularLocation>
</comment>
<feature type="binding site" evidence="14">
    <location>
        <position position="149"/>
    </location>
    <ligand>
        <name>ATP</name>
        <dbReference type="ChEBI" id="CHEBI:30616"/>
    </ligand>
</feature>
<dbReference type="PANTHER" id="PTHR17490:SF16">
    <property type="entry name" value="THREONYLCARBAMOYL-AMP SYNTHASE"/>
    <property type="match status" value="1"/>
</dbReference>
<feature type="binding site" evidence="14">
    <location>
        <position position="127"/>
    </location>
    <ligand>
        <name>L-threonine</name>
        <dbReference type="ChEBI" id="CHEBI:57926"/>
    </ligand>
</feature>
<evidence type="ECO:0000259" key="15">
    <source>
        <dbReference type="PROSITE" id="PS51163"/>
    </source>
</evidence>
<dbReference type="GO" id="GO:0061710">
    <property type="term" value="F:L-threonylcarbamoyladenylate synthase"/>
    <property type="evidence" value="ECO:0007669"/>
    <property type="project" value="UniProtKB-EC"/>
</dbReference>
<keyword evidence="7 13" id="KW-0819">tRNA processing</keyword>
<dbReference type="Proteomes" id="UP000031938">
    <property type="component" value="Unassembled WGS sequence"/>
</dbReference>
<evidence type="ECO:0000256" key="13">
    <source>
        <dbReference type="PIRNR" id="PIRNR004930"/>
    </source>
</evidence>
<feature type="binding site" evidence="14">
    <location>
        <position position="147"/>
    </location>
    <ligand>
        <name>L-threonine</name>
        <dbReference type="ChEBI" id="CHEBI:57926"/>
    </ligand>
</feature>
<keyword evidence="9 13" id="KW-0547">Nucleotide-binding</keyword>
<evidence type="ECO:0000256" key="7">
    <source>
        <dbReference type="ARBA" id="ARBA00022694"/>
    </source>
</evidence>
<dbReference type="GO" id="GO:0008033">
    <property type="term" value="P:tRNA processing"/>
    <property type="evidence" value="ECO:0007669"/>
    <property type="project" value="UniProtKB-KW"/>
</dbReference>
<evidence type="ECO:0000256" key="1">
    <source>
        <dbReference type="ARBA" id="ARBA00004496"/>
    </source>
</evidence>
<evidence type="ECO:0000256" key="9">
    <source>
        <dbReference type="ARBA" id="ARBA00022741"/>
    </source>
</evidence>
<dbReference type="NCBIfam" id="TIGR00057">
    <property type="entry name" value="L-threonylcarbamoyladenylate synthase"/>
    <property type="match status" value="1"/>
</dbReference>
<dbReference type="Pfam" id="PF03481">
    <property type="entry name" value="Sua5_C"/>
    <property type="match status" value="1"/>
</dbReference>
<evidence type="ECO:0000256" key="10">
    <source>
        <dbReference type="ARBA" id="ARBA00022840"/>
    </source>
</evidence>
<dbReference type="InterPro" id="IPR050156">
    <property type="entry name" value="TC-AMP_synthase_SUA5"/>
</dbReference>
<accession>A0A0C2VZD9</accession>
<gene>
    <name evidence="16" type="ORF">KP78_12240</name>
</gene>
<evidence type="ECO:0000256" key="4">
    <source>
        <dbReference type="ARBA" id="ARBA00015492"/>
    </source>
</evidence>
<dbReference type="GO" id="GO:0005737">
    <property type="term" value="C:cytoplasm"/>
    <property type="evidence" value="ECO:0007669"/>
    <property type="project" value="UniProtKB-SubCell"/>
</dbReference>
<dbReference type="InterPro" id="IPR006070">
    <property type="entry name" value="Sua5-like_dom"/>
</dbReference>
<feature type="binding site" evidence="14">
    <location>
        <position position="201"/>
    </location>
    <ligand>
        <name>ATP</name>
        <dbReference type="ChEBI" id="CHEBI:30616"/>
    </ligand>
</feature>
<sequence length="354" mass="38621">MNTTRWNVNKYVDKNKKYPQIEEAAQWLRRGEVIAFPTETVYGLGADATSDEAVEKIFAAKGRPSDNPLIVHISSKEQLTQLVTGITEEAEKLMERFWPGPLTIIFPKKQGVFSKKVTAGLETVGIRMPSHPVALQIISASGLPIAAPSANRSGKPSPTTADHVMEDLNGRIAGLVDGGETGVGVESTVVDCSVTPPMVLRPGGVTMEEIRACIGQVEVDASLQHEAQAPRSPGMKYTHYAPQAPLYVTSGSIRWMQNTIRFYQQQGKKVGVLATSETTRELKADLLVTCGSATDLSTVAHFLYQSIRSFDHHDIDLILAESYEPRGMGAAIMNRLEKAAGHKWLKEGQEPVVE</sequence>
<dbReference type="InterPro" id="IPR038385">
    <property type="entry name" value="Sua5/YwlC_C"/>
</dbReference>
<evidence type="ECO:0000256" key="8">
    <source>
        <dbReference type="ARBA" id="ARBA00022695"/>
    </source>
</evidence>
<name>A0A0C2VZD9_9BACL</name>
<protein>
    <recommendedName>
        <fullName evidence="4 13">Threonylcarbamoyl-AMP synthase</fullName>
        <shortName evidence="13">TC-AMP synthase</shortName>
        <ecNumber evidence="3 13">2.7.7.87</ecNumber>
    </recommendedName>
    <alternativeName>
        <fullName evidence="11 13">L-threonylcarbamoyladenylate synthase</fullName>
    </alternativeName>
</protein>
<evidence type="ECO:0000313" key="16">
    <source>
        <dbReference type="EMBL" id="KIL49756.1"/>
    </source>
</evidence>
<dbReference type="GO" id="GO:0005524">
    <property type="term" value="F:ATP binding"/>
    <property type="evidence" value="ECO:0007669"/>
    <property type="project" value="UniProtKB-UniRule"/>
</dbReference>
<feature type="binding site" evidence="14">
    <location>
        <position position="240"/>
    </location>
    <ligand>
        <name>ATP</name>
        <dbReference type="ChEBI" id="CHEBI:30616"/>
    </ligand>
</feature>
<evidence type="ECO:0000256" key="2">
    <source>
        <dbReference type="ARBA" id="ARBA00007663"/>
    </source>
</evidence>
<dbReference type="STRING" id="889306.KP78_12240"/>
<feature type="binding site" evidence="14">
    <location>
        <position position="40"/>
    </location>
    <ligand>
        <name>L-threonine</name>
        <dbReference type="ChEBI" id="CHEBI:57926"/>
    </ligand>
</feature>
<feature type="domain" description="YrdC-like" evidence="15">
    <location>
        <begin position="18"/>
        <end position="205"/>
    </location>
</feature>
<comment type="catalytic activity">
    <reaction evidence="12 13">
        <text>L-threonine + hydrogencarbonate + ATP = L-threonylcarbamoyladenylate + diphosphate + H2O</text>
        <dbReference type="Rhea" id="RHEA:36407"/>
        <dbReference type="ChEBI" id="CHEBI:15377"/>
        <dbReference type="ChEBI" id="CHEBI:17544"/>
        <dbReference type="ChEBI" id="CHEBI:30616"/>
        <dbReference type="ChEBI" id="CHEBI:33019"/>
        <dbReference type="ChEBI" id="CHEBI:57926"/>
        <dbReference type="ChEBI" id="CHEBI:73682"/>
        <dbReference type="EC" id="2.7.7.87"/>
    </reaction>
</comment>
<dbReference type="EMBL" id="JXRP01000009">
    <property type="protein sequence ID" value="KIL49756.1"/>
    <property type="molecule type" value="Genomic_DNA"/>
</dbReference>
<keyword evidence="5 13" id="KW-0963">Cytoplasm</keyword>
<dbReference type="Gene3D" id="3.90.870.10">
    <property type="entry name" value="DHBP synthase"/>
    <property type="match status" value="1"/>
</dbReference>
<feature type="binding site" evidence="14">
    <location>
        <position position="157"/>
    </location>
    <ligand>
        <name>ATP</name>
        <dbReference type="ChEBI" id="CHEBI:30616"/>
    </ligand>
</feature>
<dbReference type="FunFam" id="3.90.870.10:FF:000008">
    <property type="entry name" value="Threonylcarbamoyl-AMP synthase"/>
    <property type="match status" value="1"/>
</dbReference>
<dbReference type="InterPro" id="IPR010923">
    <property type="entry name" value="T(6)A37_SUA5"/>
</dbReference>
<keyword evidence="8 13" id="KW-0548">Nucleotidyltransferase</keyword>
<proteinExistence type="inferred from homology"/>
<keyword evidence="10 13" id="KW-0067">ATP-binding</keyword>
<evidence type="ECO:0000256" key="3">
    <source>
        <dbReference type="ARBA" id="ARBA00012584"/>
    </source>
</evidence>
<organism evidence="16 17">
    <name type="scientific">Jeotgalibacillus soli</name>
    <dbReference type="NCBI Taxonomy" id="889306"/>
    <lineage>
        <taxon>Bacteria</taxon>
        <taxon>Bacillati</taxon>
        <taxon>Bacillota</taxon>
        <taxon>Bacilli</taxon>
        <taxon>Bacillales</taxon>
        <taxon>Caryophanaceae</taxon>
        <taxon>Jeotgalibacillus</taxon>
    </lineage>
</organism>
<dbReference type="SUPFAM" id="SSF55821">
    <property type="entry name" value="YrdC/RibB"/>
    <property type="match status" value="1"/>
</dbReference>
<dbReference type="GO" id="GO:0006450">
    <property type="term" value="P:regulation of translational fidelity"/>
    <property type="evidence" value="ECO:0007669"/>
    <property type="project" value="TreeGrafter"/>
</dbReference>
<dbReference type="GO" id="GO:0003725">
    <property type="term" value="F:double-stranded RNA binding"/>
    <property type="evidence" value="ECO:0007669"/>
    <property type="project" value="UniProtKB-UniRule"/>
</dbReference>
<dbReference type="EC" id="2.7.7.87" evidence="3 13"/>
<evidence type="ECO:0000256" key="5">
    <source>
        <dbReference type="ARBA" id="ARBA00022490"/>
    </source>
</evidence>
<dbReference type="InterPro" id="IPR005145">
    <property type="entry name" value="Sua5_C"/>
</dbReference>
<dbReference type="InterPro" id="IPR017945">
    <property type="entry name" value="DHBP_synth_RibB-like_a/b_dom"/>
</dbReference>
<dbReference type="GO" id="GO:0000049">
    <property type="term" value="F:tRNA binding"/>
    <property type="evidence" value="ECO:0007669"/>
    <property type="project" value="TreeGrafter"/>
</dbReference>
<evidence type="ECO:0000313" key="17">
    <source>
        <dbReference type="Proteomes" id="UP000031938"/>
    </source>
</evidence>
<comment type="similarity">
    <text evidence="2 13">Belongs to the SUA5 family.</text>
</comment>
<dbReference type="PANTHER" id="PTHR17490">
    <property type="entry name" value="SUA5"/>
    <property type="match status" value="1"/>
</dbReference>
<keyword evidence="6 13" id="KW-0808">Transferase</keyword>
<dbReference type="PATRIC" id="fig|889306.3.peg.1231"/>
<feature type="binding site" evidence="14">
    <location>
        <position position="123"/>
    </location>
    <ligand>
        <name>ATP</name>
        <dbReference type="ChEBI" id="CHEBI:30616"/>
    </ligand>
</feature>